<dbReference type="Pfam" id="PF12685">
    <property type="entry name" value="SpoIIIAH"/>
    <property type="match status" value="1"/>
</dbReference>
<keyword evidence="1" id="KW-1133">Transmembrane helix</keyword>
<organism evidence="2 3">
    <name type="scientific">Polycladospora coralii</name>
    <dbReference type="NCBI Taxonomy" id="2771432"/>
    <lineage>
        <taxon>Bacteria</taxon>
        <taxon>Bacillati</taxon>
        <taxon>Bacillota</taxon>
        <taxon>Bacilli</taxon>
        <taxon>Bacillales</taxon>
        <taxon>Thermoactinomycetaceae</taxon>
        <taxon>Polycladospora</taxon>
    </lineage>
</organism>
<dbReference type="RefSeq" id="WP_191139835.1">
    <property type="nucleotide sequence ID" value="NZ_JACXAG020000004.1"/>
</dbReference>
<evidence type="ECO:0000256" key="1">
    <source>
        <dbReference type="SAM" id="Phobius"/>
    </source>
</evidence>
<gene>
    <name evidence="2" type="ORF">IC620_12865</name>
</gene>
<dbReference type="AlphaFoldDB" id="A0A926NCE3"/>
<accession>A0A926NCE3</accession>
<dbReference type="Proteomes" id="UP000661691">
    <property type="component" value="Unassembled WGS sequence"/>
</dbReference>
<dbReference type="InterPro" id="IPR024232">
    <property type="entry name" value="SpoIIIAH"/>
</dbReference>
<feature type="transmembrane region" description="Helical" evidence="1">
    <location>
        <begin position="7"/>
        <end position="26"/>
    </location>
</feature>
<dbReference type="EMBL" id="JACXAH010000020">
    <property type="protein sequence ID" value="MBD1373240.1"/>
    <property type="molecule type" value="Genomic_DNA"/>
</dbReference>
<keyword evidence="1" id="KW-0812">Transmembrane</keyword>
<protein>
    <submittedName>
        <fullName evidence="2">SpoIIIAH-like family protein</fullName>
    </submittedName>
</protein>
<reference evidence="2" key="1">
    <citation type="submission" date="2020-09" db="EMBL/GenBank/DDBJ databases">
        <title>A novel bacterium of genus Hazenella, isolated from South China Sea.</title>
        <authorList>
            <person name="Huang H."/>
            <person name="Mo K."/>
            <person name="Hu Y."/>
        </authorList>
    </citation>
    <scope>NUCLEOTIDE SEQUENCE</scope>
    <source>
        <strain evidence="2">IB182357</strain>
    </source>
</reference>
<dbReference type="Gene3D" id="1.10.287.4300">
    <property type="entry name" value="Stage III sporulation protein AH-like"/>
    <property type="match status" value="1"/>
</dbReference>
<comment type="caution">
    <text evidence="2">The sequence shown here is derived from an EMBL/GenBank/DDBJ whole genome shotgun (WGS) entry which is preliminary data.</text>
</comment>
<proteinExistence type="predicted"/>
<evidence type="ECO:0000313" key="2">
    <source>
        <dbReference type="EMBL" id="MBD1373240.1"/>
    </source>
</evidence>
<name>A0A926NCE3_9BACL</name>
<keyword evidence="1" id="KW-0472">Membrane</keyword>
<dbReference type="InterPro" id="IPR038503">
    <property type="entry name" value="SpoIIIAH_sf"/>
</dbReference>
<sequence>MSMNKQTVWLVSMLTLMVVLSAYYMVTGPIEPTNQLVEGEDLATNGSEVKVDIKPLEQATEAPTAQEANLPKQSGDDYFVAYQLQRNTLRQKMTEEYMNVLTDPKASKEQLAEAEEKIEQLVKVDNAESVLEELIRKEGFPDAVVVSNNPNVDVVVQSKKLSNEQAVKLITLVKQQLNVSSNQISVTYRQ</sequence>
<keyword evidence="3" id="KW-1185">Reference proteome</keyword>
<evidence type="ECO:0000313" key="3">
    <source>
        <dbReference type="Proteomes" id="UP000661691"/>
    </source>
</evidence>